<organism evidence="2 3">
    <name type="scientific">Shewanella piezotolerans (strain WP3 / JCM 13877)</name>
    <dbReference type="NCBI Taxonomy" id="225849"/>
    <lineage>
        <taxon>Bacteria</taxon>
        <taxon>Pseudomonadati</taxon>
        <taxon>Pseudomonadota</taxon>
        <taxon>Gammaproteobacteria</taxon>
        <taxon>Alteromonadales</taxon>
        <taxon>Shewanellaceae</taxon>
        <taxon>Shewanella</taxon>
    </lineage>
</organism>
<evidence type="ECO:0000313" key="3">
    <source>
        <dbReference type="Proteomes" id="UP000000753"/>
    </source>
</evidence>
<dbReference type="Proteomes" id="UP000000753">
    <property type="component" value="Chromosome"/>
</dbReference>
<accession>B8CQX3</accession>
<dbReference type="Pfam" id="PF03861">
    <property type="entry name" value="ANTAR"/>
    <property type="match status" value="1"/>
</dbReference>
<evidence type="ECO:0000259" key="1">
    <source>
        <dbReference type="PROSITE" id="PS50921"/>
    </source>
</evidence>
<dbReference type="KEGG" id="swp:swp_2919"/>
<dbReference type="STRING" id="225849.swp_2919"/>
<dbReference type="PROSITE" id="PS50921">
    <property type="entry name" value="ANTAR"/>
    <property type="match status" value="1"/>
</dbReference>
<dbReference type="EMBL" id="CP000472">
    <property type="protein sequence ID" value="ACJ29645.1"/>
    <property type="molecule type" value="Genomic_DNA"/>
</dbReference>
<name>B8CQX3_SHEPW</name>
<dbReference type="AlphaFoldDB" id="B8CQX3"/>
<dbReference type="GO" id="GO:0003723">
    <property type="term" value="F:RNA binding"/>
    <property type="evidence" value="ECO:0007669"/>
    <property type="project" value="InterPro"/>
</dbReference>
<dbReference type="eggNOG" id="COG3707">
    <property type="taxonomic scope" value="Bacteria"/>
</dbReference>
<evidence type="ECO:0000313" key="2">
    <source>
        <dbReference type="EMBL" id="ACJ29645.1"/>
    </source>
</evidence>
<dbReference type="RefSeq" id="WP_020912999.1">
    <property type="nucleotide sequence ID" value="NC_011566.1"/>
</dbReference>
<dbReference type="HOGENOM" id="CLU_119074_0_0_6"/>
<feature type="domain" description="ANTAR" evidence="1">
    <location>
        <begin position="120"/>
        <end position="180"/>
    </location>
</feature>
<proteinExistence type="predicted"/>
<protein>
    <submittedName>
        <fullName evidence="2">Response regulator NasT, putative</fullName>
    </submittedName>
</protein>
<dbReference type="SMART" id="SM01012">
    <property type="entry name" value="ANTAR"/>
    <property type="match status" value="1"/>
</dbReference>
<dbReference type="InterPro" id="IPR036388">
    <property type="entry name" value="WH-like_DNA-bd_sf"/>
</dbReference>
<dbReference type="SUPFAM" id="SSF52172">
    <property type="entry name" value="CheY-like"/>
    <property type="match status" value="1"/>
</dbReference>
<dbReference type="InterPro" id="IPR005561">
    <property type="entry name" value="ANTAR"/>
</dbReference>
<dbReference type="InterPro" id="IPR011006">
    <property type="entry name" value="CheY-like_superfamily"/>
</dbReference>
<keyword evidence="3" id="KW-1185">Reference proteome</keyword>
<dbReference type="OrthoDB" id="6260155at2"/>
<sequence>MRLVSLVEVKENRGLNEAAKSHDFDLVSFKSISEFERFELNNATDIVLMVVDTITALHLQFVERLMIFAPVPLIITATSIEPSQLSTLLHCGRVTFVPQQFDYSRLSKVRELAQVRFKTANRLHTKLAKLECRIEDEKRIQLAKRDLQQSGLSEQQAHKVIQKLAMDEGVSLPDSAAVIGKISQGSYAHK</sequence>
<reference evidence="2 3" key="1">
    <citation type="journal article" date="2008" name="PLoS ONE">
        <title>Environmental adaptation: genomic analysis of the piezotolerant and psychrotolerant deep-sea iron reducing bacterium Shewanella piezotolerans WP3.</title>
        <authorList>
            <person name="Wang F."/>
            <person name="Wang J."/>
            <person name="Jian H."/>
            <person name="Zhang B."/>
            <person name="Li S."/>
            <person name="Wang F."/>
            <person name="Zeng X."/>
            <person name="Gao L."/>
            <person name="Bartlett D.H."/>
            <person name="Yu J."/>
            <person name="Hu S."/>
            <person name="Xiao X."/>
        </authorList>
    </citation>
    <scope>NUCLEOTIDE SEQUENCE [LARGE SCALE GENOMIC DNA]</scope>
    <source>
        <strain evidence="3">WP3 / JCM 13877</strain>
    </source>
</reference>
<gene>
    <name evidence="2" type="ordered locus">swp_2919</name>
</gene>
<dbReference type="Gene3D" id="1.10.10.10">
    <property type="entry name" value="Winged helix-like DNA-binding domain superfamily/Winged helix DNA-binding domain"/>
    <property type="match status" value="1"/>
</dbReference>